<evidence type="ECO:0000256" key="5">
    <source>
        <dbReference type="HAMAP-Rule" id="MF_00163"/>
    </source>
</evidence>
<dbReference type="AlphaFoldDB" id="A0A1F6EI90"/>
<gene>
    <name evidence="5" type="primary">def</name>
    <name evidence="6" type="ORF">A3A38_01000</name>
</gene>
<dbReference type="PRINTS" id="PR01576">
    <property type="entry name" value="PDEFORMYLASE"/>
</dbReference>
<evidence type="ECO:0000256" key="2">
    <source>
        <dbReference type="ARBA" id="ARBA00022723"/>
    </source>
</evidence>
<sequence>MAHEIVHVGDPVLRAVTKDIPIDEIGSARIQKLIADMKALLAKEEYGVALAAPQVGESLRLFIVAGKALAKRKKAAKQRAQEDTEEEKDAEELPVEDQVYINPVLLKLSRTKKEKHEGCLSVRGKWGMVPRAEKATVHAYDERGERFTRGASGLLAHIFQHELDHLEGILYTDKAKELYDESKSTEYVRQE</sequence>
<dbReference type="NCBIfam" id="NF001159">
    <property type="entry name" value="PRK00150.1-3"/>
    <property type="match status" value="1"/>
</dbReference>
<dbReference type="PANTHER" id="PTHR10458">
    <property type="entry name" value="PEPTIDE DEFORMYLASE"/>
    <property type="match status" value="1"/>
</dbReference>
<feature type="binding site" evidence="5">
    <location>
        <position position="165"/>
    </location>
    <ligand>
        <name>Fe cation</name>
        <dbReference type="ChEBI" id="CHEBI:24875"/>
    </ligand>
</feature>
<feature type="binding site" evidence="5">
    <location>
        <position position="119"/>
    </location>
    <ligand>
        <name>Fe cation</name>
        <dbReference type="ChEBI" id="CHEBI:24875"/>
    </ligand>
</feature>
<dbReference type="Gene3D" id="3.90.45.10">
    <property type="entry name" value="Peptide deformylase"/>
    <property type="match status" value="1"/>
</dbReference>
<comment type="similarity">
    <text evidence="1 5">Belongs to the polypeptide deformylase family.</text>
</comment>
<keyword evidence="4 5" id="KW-0648">Protein biosynthesis</keyword>
<feature type="active site" evidence="5">
    <location>
        <position position="162"/>
    </location>
</feature>
<organism evidence="6 7">
    <name type="scientific">Candidatus Kaiserbacteria bacterium RIFCSPLOWO2_01_FULL_53_17</name>
    <dbReference type="NCBI Taxonomy" id="1798511"/>
    <lineage>
        <taxon>Bacteria</taxon>
        <taxon>Candidatus Kaiseribacteriota</taxon>
    </lineage>
</organism>
<reference evidence="6 7" key="1">
    <citation type="journal article" date="2016" name="Nat. Commun.">
        <title>Thousands of microbial genomes shed light on interconnected biogeochemical processes in an aquifer system.</title>
        <authorList>
            <person name="Anantharaman K."/>
            <person name="Brown C.T."/>
            <person name="Hug L.A."/>
            <person name="Sharon I."/>
            <person name="Castelle C.J."/>
            <person name="Probst A.J."/>
            <person name="Thomas B.C."/>
            <person name="Singh A."/>
            <person name="Wilkins M.J."/>
            <person name="Karaoz U."/>
            <person name="Brodie E.L."/>
            <person name="Williams K.H."/>
            <person name="Hubbard S.S."/>
            <person name="Banfield J.F."/>
        </authorList>
    </citation>
    <scope>NUCLEOTIDE SEQUENCE [LARGE SCALE GENOMIC DNA]</scope>
</reference>
<evidence type="ECO:0000313" key="7">
    <source>
        <dbReference type="Proteomes" id="UP000177306"/>
    </source>
</evidence>
<dbReference type="CDD" id="cd00487">
    <property type="entry name" value="Pep_deformylase"/>
    <property type="match status" value="1"/>
</dbReference>
<keyword evidence="5" id="KW-0408">Iron</keyword>
<protein>
    <recommendedName>
        <fullName evidence="5">Peptide deformylase</fullName>
        <shortName evidence="5">PDF</shortName>
        <ecNumber evidence="5">3.5.1.88</ecNumber>
    </recommendedName>
    <alternativeName>
        <fullName evidence="5">Polypeptide deformylase</fullName>
    </alternativeName>
</protein>
<comment type="cofactor">
    <cofactor evidence="5">
        <name>Fe(2+)</name>
        <dbReference type="ChEBI" id="CHEBI:29033"/>
    </cofactor>
    <text evidence="5">Binds 1 Fe(2+) ion.</text>
</comment>
<evidence type="ECO:0000256" key="1">
    <source>
        <dbReference type="ARBA" id="ARBA00010759"/>
    </source>
</evidence>
<dbReference type="Proteomes" id="UP000177306">
    <property type="component" value="Unassembled WGS sequence"/>
</dbReference>
<keyword evidence="3 5" id="KW-0378">Hydrolase</keyword>
<dbReference type="GO" id="GO:0042586">
    <property type="term" value="F:peptide deformylase activity"/>
    <property type="evidence" value="ECO:0007669"/>
    <property type="project" value="UniProtKB-UniRule"/>
</dbReference>
<dbReference type="FunFam" id="3.90.45.10:FF:000003">
    <property type="entry name" value="Peptide deformylase"/>
    <property type="match status" value="1"/>
</dbReference>
<evidence type="ECO:0000256" key="4">
    <source>
        <dbReference type="ARBA" id="ARBA00022917"/>
    </source>
</evidence>
<accession>A0A1F6EI90</accession>
<dbReference type="Pfam" id="PF01327">
    <property type="entry name" value="Pep_deformylase"/>
    <property type="match status" value="1"/>
</dbReference>
<dbReference type="InterPro" id="IPR036821">
    <property type="entry name" value="Peptide_deformylase_sf"/>
</dbReference>
<dbReference type="SUPFAM" id="SSF56420">
    <property type="entry name" value="Peptide deformylase"/>
    <property type="match status" value="1"/>
</dbReference>
<evidence type="ECO:0000313" key="6">
    <source>
        <dbReference type="EMBL" id="OGG73032.1"/>
    </source>
</evidence>
<feature type="binding site" evidence="5">
    <location>
        <position position="161"/>
    </location>
    <ligand>
        <name>Fe cation</name>
        <dbReference type="ChEBI" id="CHEBI:24875"/>
    </ligand>
</feature>
<dbReference type="PIRSF" id="PIRSF004749">
    <property type="entry name" value="Pep_def"/>
    <property type="match status" value="1"/>
</dbReference>
<evidence type="ECO:0000256" key="3">
    <source>
        <dbReference type="ARBA" id="ARBA00022801"/>
    </source>
</evidence>
<dbReference type="GO" id="GO:0046872">
    <property type="term" value="F:metal ion binding"/>
    <property type="evidence" value="ECO:0007669"/>
    <property type="project" value="UniProtKB-KW"/>
</dbReference>
<dbReference type="GO" id="GO:0006412">
    <property type="term" value="P:translation"/>
    <property type="evidence" value="ECO:0007669"/>
    <property type="project" value="UniProtKB-UniRule"/>
</dbReference>
<dbReference type="PANTHER" id="PTHR10458:SF2">
    <property type="entry name" value="PEPTIDE DEFORMYLASE, MITOCHONDRIAL"/>
    <property type="match status" value="1"/>
</dbReference>
<comment type="function">
    <text evidence="5">Removes the formyl group from the N-terminal Met of newly synthesized proteins. Requires at least a dipeptide for an efficient rate of reaction. N-terminal L-methionine is a prerequisite for activity but the enzyme has broad specificity at other positions.</text>
</comment>
<dbReference type="HAMAP" id="MF_00163">
    <property type="entry name" value="Pep_deformylase"/>
    <property type="match status" value="1"/>
</dbReference>
<proteinExistence type="inferred from homology"/>
<dbReference type="EC" id="3.5.1.88" evidence="5"/>
<keyword evidence="2 5" id="KW-0479">Metal-binding</keyword>
<dbReference type="InterPro" id="IPR023635">
    <property type="entry name" value="Peptide_deformylase"/>
</dbReference>
<dbReference type="EMBL" id="MFLY01000016">
    <property type="protein sequence ID" value="OGG73032.1"/>
    <property type="molecule type" value="Genomic_DNA"/>
</dbReference>
<comment type="catalytic activity">
    <reaction evidence="5">
        <text>N-terminal N-formyl-L-methionyl-[peptide] + H2O = N-terminal L-methionyl-[peptide] + formate</text>
        <dbReference type="Rhea" id="RHEA:24420"/>
        <dbReference type="Rhea" id="RHEA-COMP:10639"/>
        <dbReference type="Rhea" id="RHEA-COMP:10640"/>
        <dbReference type="ChEBI" id="CHEBI:15377"/>
        <dbReference type="ChEBI" id="CHEBI:15740"/>
        <dbReference type="ChEBI" id="CHEBI:49298"/>
        <dbReference type="ChEBI" id="CHEBI:64731"/>
        <dbReference type="EC" id="3.5.1.88"/>
    </reaction>
</comment>
<comment type="caution">
    <text evidence="6">The sequence shown here is derived from an EMBL/GenBank/DDBJ whole genome shotgun (WGS) entry which is preliminary data.</text>
</comment>
<name>A0A1F6EI90_9BACT</name>